<reference evidence="1 2" key="1">
    <citation type="submission" date="2018-03" db="EMBL/GenBank/DDBJ databases">
        <title>Defining the species Micromonospora saelicesensis and Micromonospora noduli under the framework of genomics.</title>
        <authorList>
            <person name="Riesco R."/>
            <person name="Trujillo M.E."/>
        </authorList>
    </citation>
    <scope>NUCLEOTIDE SEQUENCE [LARGE SCALE GENOMIC DNA]</scope>
    <source>
        <strain evidence="1 2">LAH08</strain>
    </source>
</reference>
<comment type="caution">
    <text evidence="1">The sequence shown here is derived from an EMBL/GenBank/DDBJ whole genome shotgun (WGS) entry which is preliminary data.</text>
</comment>
<dbReference type="EMBL" id="PYAA01000004">
    <property type="protein sequence ID" value="RAO05424.1"/>
    <property type="molecule type" value="Genomic_DNA"/>
</dbReference>
<dbReference type="Proteomes" id="UP000248966">
    <property type="component" value="Unassembled WGS sequence"/>
</dbReference>
<gene>
    <name evidence="1" type="ORF">LAH08_00882</name>
</gene>
<dbReference type="RefSeq" id="WP_112582541.1">
    <property type="nucleotide sequence ID" value="NZ_PYAA01000004.1"/>
</dbReference>
<proteinExistence type="predicted"/>
<protein>
    <submittedName>
        <fullName evidence="1">Uncharacterized protein</fullName>
    </submittedName>
</protein>
<organism evidence="1 2">
    <name type="scientific">Micromonospora noduli</name>
    <dbReference type="NCBI Taxonomy" id="709876"/>
    <lineage>
        <taxon>Bacteria</taxon>
        <taxon>Bacillati</taxon>
        <taxon>Actinomycetota</taxon>
        <taxon>Actinomycetes</taxon>
        <taxon>Micromonosporales</taxon>
        <taxon>Micromonosporaceae</taxon>
        <taxon>Micromonospora</taxon>
    </lineage>
</organism>
<name>A0A328ND75_9ACTN</name>
<sequence>MTSELARLAEVRATRARLDEQELEIIDRARHDGATWAQIATALGLGSRQAAEQRRQRLVAARWSRRQQLDLRMPPQIAALRAAVADLGRWIGADQRWDSRFRRAALVRSTVDAALDAAPGSLHALALLLATDLAEAGEGLPAPARTAATKIEVALSMDS</sequence>
<evidence type="ECO:0000313" key="2">
    <source>
        <dbReference type="Proteomes" id="UP000248966"/>
    </source>
</evidence>
<accession>A0A328ND75</accession>
<dbReference type="AlphaFoldDB" id="A0A328ND75"/>
<evidence type="ECO:0000313" key="1">
    <source>
        <dbReference type="EMBL" id="RAO05424.1"/>
    </source>
</evidence>